<protein>
    <submittedName>
        <fullName evidence="2">Rhodanese-like domain-containing protein</fullName>
    </submittedName>
</protein>
<dbReference type="PANTHER" id="PTHR43031:SF1">
    <property type="entry name" value="PYRIDINE NUCLEOTIDE-DISULPHIDE OXIDOREDUCTASE"/>
    <property type="match status" value="1"/>
</dbReference>
<dbReference type="InterPro" id="IPR036873">
    <property type="entry name" value="Rhodanese-like_dom_sf"/>
</dbReference>
<dbReference type="Gene3D" id="3.40.250.10">
    <property type="entry name" value="Rhodanese-like domain"/>
    <property type="match status" value="1"/>
</dbReference>
<dbReference type="OrthoDB" id="1445766at2"/>
<dbReference type="Pfam" id="PF00581">
    <property type="entry name" value="Rhodanese"/>
    <property type="match status" value="1"/>
</dbReference>
<dbReference type="InterPro" id="IPR001763">
    <property type="entry name" value="Rhodanese-like_dom"/>
</dbReference>
<dbReference type="InterPro" id="IPR050229">
    <property type="entry name" value="GlpE_sulfurtransferase"/>
</dbReference>
<proteinExistence type="predicted"/>
<dbReference type="EMBL" id="RXFT01000014">
    <property type="protein sequence ID" value="RUR70622.1"/>
    <property type="molecule type" value="Genomic_DNA"/>
</dbReference>
<feature type="domain" description="Rhodanese" evidence="1">
    <location>
        <begin position="47"/>
        <end position="137"/>
    </location>
</feature>
<sequence length="138" mass="14699">MKLIEFVTANWMLILIALSSGAMLAWPLVRGAGGGTLTAQGAVQLINRERAVLVDVREPEEFATGHMIGARNVPLNQLEEKLASTVKNKNVPLLLVCATGARAQRAVAVAKKLGYEQAQAVSGGLKAWKEANLPVEKA</sequence>
<dbReference type="AlphaFoldDB" id="A0A3S1A695"/>
<dbReference type="Proteomes" id="UP000281118">
    <property type="component" value="Unassembled WGS sequence"/>
</dbReference>
<dbReference type="SMART" id="SM00450">
    <property type="entry name" value="RHOD"/>
    <property type="match status" value="1"/>
</dbReference>
<dbReference type="SUPFAM" id="SSF52821">
    <property type="entry name" value="Rhodanese/Cell cycle control phosphatase"/>
    <property type="match status" value="1"/>
</dbReference>
<dbReference type="CDD" id="cd00158">
    <property type="entry name" value="RHOD"/>
    <property type="match status" value="1"/>
</dbReference>
<evidence type="ECO:0000313" key="3">
    <source>
        <dbReference type="Proteomes" id="UP000281118"/>
    </source>
</evidence>
<reference evidence="2 3" key="1">
    <citation type="submission" date="2018-12" db="EMBL/GenBank/DDBJ databases">
        <title>The genome sequences of Variovorax guangxiensis DSM 27352.</title>
        <authorList>
            <person name="Gao J."/>
            <person name="Sun J."/>
        </authorList>
    </citation>
    <scope>NUCLEOTIDE SEQUENCE [LARGE SCALE GENOMIC DNA]</scope>
    <source>
        <strain evidence="2 3">DSM 27352</strain>
    </source>
</reference>
<evidence type="ECO:0000259" key="1">
    <source>
        <dbReference type="PROSITE" id="PS50206"/>
    </source>
</evidence>
<evidence type="ECO:0000313" key="2">
    <source>
        <dbReference type="EMBL" id="RUR70622.1"/>
    </source>
</evidence>
<name>A0A3S1A695_9BURK</name>
<dbReference type="PROSITE" id="PS50206">
    <property type="entry name" value="RHODANESE_3"/>
    <property type="match status" value="1"/>
</dbReference>
<dbReference type="PANTHER" id="PTHR43031">
    <property type="entry name" value="FAD-DEPENDENT OXIDOREDUCTASE"/>
    <property type="match status" value="1"/>
</dbReference>
<gene>
    <name evidence="2" type="ORF">EJP67_26540</name>
</gene>
<accession>A0A3S1A695</accession>
<organism evidence="2 3">
    <name type="scientific">Variovorax guangxiensis</name>
    <dbReference type="NCBI Taxonomy" id="1775474"/>
    <lineage>
        <taxon>Bacteria</taxon>
        <taxon>Pseudomonadati</taxon>
        <taxon>Pseudomonadota</taxon>
        <taxon>Betaproteobacteria</taxon>
        <taxon>Burkholderiales</taxon>
        <taxon>Comamonadaceae</taxon>
        <taxon>Variovorax</taxon>
    </lineage>
</organism>
<comment type="caution">
    <text evidence="2">The sequence shown here is derived from an EMBL/GenBank/DDBJ whole genome shotgun (WGS) entry which is preliminary data.</text>
</comment>